<keyword evidence="4" id="KW-0418">Kinase</keyword>
<dbReference type="FunFam" id="1.10.510.10:FF:000475">
    <property type="entry name" value="Calcium-dependent protein kinase 5"/>
    <property type="match status" value="1"/>
</dbReference>
<dbReference type="InterPro" id="IPR011009">
    <property type="entry name" value="Kinase-like_dom_sf"/>
</dbReference>
<dbReference type="AlphaFoldDB" id="A0ABD3M7L2"/>
<dbReference type="EMBL" id="JALLBG020000195">
    <property type="protein sequence ID" value="KAL3759933.1"/>
    <property type="molecule type" value="Genomic_DNA"/>
</dbReference>
<evidence type="ECO:0000256" key="4">
    <source>
        <dbReference type="ARBA" id="ARBA00022777"/>
    </source>
</evidence>
<evidence type="ECO:0000256" key="7">
    <source>
        <dbReference type="RuleBase" id="RU000304"/>
    </source>
</evidence>
<keyword evidence="2" id="KW-0808">Transferase</keyword>
<dbReference type="InterPro" id="IPR050205">
    <property type="entry name" value="CDPK_Ser/Thr_kinases"/>
</dbReference>
<evidence type="ECO:0000256" key="6">
    <source>
        <dbReference type="PROSITE-ProRule" id="PRU10141"/>
    </source>
</evidence>
<feature type="region of interest" description="Disordered" evidence="8">
    <location>
        <begin position="37"/>
        <end position="64"/>
    </location>
</feature>
<organism evidence="10 11">
    <name type="scientific">Discostella pseudostelligera</name>
    <dbReference type="NCBI Taxonomy" id="259834"/>
    <lineage>
        <taxon>Eukaryota</taxon>
        <taxon>Sar</taxon>
        <taxon>Stramenopiles</taxon>
        <taxon>Ochrophyta</taxon>
        <taxon>Bacillariophyta</taxon>
        <taxon>Coscinodiscophyceae</taxon>
        <taxon>Thalassiosirophycidae</taxon>
        <taxon>Stephanodiscales</taxon>
        <taxon>Stephanodiscaceae</taxon>
        <taxon>Discostella</taxon>
    </lineage>
</organism>
<protein>
    <recommendedName>
        <fullName evidence="9">Protein kinase domain-containing protein</fullName>
    </recommendedName>
</protein>
<dbReference type="SMART" id="SM00220">
    <property type="entry name" value="S_TKc"/>
    <property type="match status" value="1"/>
</dbReference>
<evidence type="ECO:0000256" key="3">
    <source>
        <dbReference type="ARBA" id="ARBA00022741"/>
    </source>
</evidence>
<dbReference type="InterPro" id="IPR008271">
    <property type="entry name" value="Ser/Thr_kinase_AS"/>
</dbReference>
<comment type="caution">
    <text evidence="10">The sequence shown here is derived from an EMBL/GenBank/DDBJ whole genome shotgun (WGS) entry which is preliminary data.</text>
</comment>
<dbReference type="PROSITE" id="PS00107">
    <property type="entry name" value="PROTEIN_KINASE_ATP"/>
    <property type="match status" value="1"/>
</dbReference>
<dbReference type="SUPFAM" id="SSF56112">
    <property type="entry name" value="Protein kinase-like (PK-like)"/>
    <property type="match status" value="1"/>
</dbReference>
<feature type="domain" description="Protein kinase" evidence="9">
    <location>
        <begin position="84"/>
        <end position="342"/>
    </location>
</feature>
<evidence type="ECO:0000259" key="9">
    <source>
        <dbReference type="PROSITE" id="PS50011"/>
    </source>
</evidence>
<keyword evidence="3 6" id="KW-0547">Nucleotide-binding</keyword>
<feature type="binding site" evidence="6">
    <location>
        <position position="113"/>
    </location>
    <ligand>
        <name>ATP</name>
        <dbReference type="ChEBI" id="CHEBI:30616"/>
    </ligand>
</feature>
<name>A0ABD3M7L2_9STRA</name>
<reference evidence="10 11" key="1">
    <citation type="submission" date="2024-10" db="EMBL/GenBank/DDBJ databases">
        <title>Updated reference genomes for cyclostephanoid diatoms.</title>
        <authorList>
            <person name="Roberts W.R."/>
            <person name="Alverson A.J."/>
        </authorList>
    </citation>
    <scope>NUCLEOTIDE SEQUENCE [LARGE SCALE GENOMIC DNA]</scope>
    <source>
        <strain evidence="10 11">AJA232-27</strain>
    </source>
</reference>
<dbReference type="GO" id="GO:0004674">
    <property type="term" value="F:protein serine/threonine kinase activity"/>
    <property type="evidence" value="ECO:0007669"/>
    <property type="project" value="UniProtKB-KW"/>
</dbReference>
<evidence type="ECO:0000313" key="10">
    <source>
        <dbReference type="EMBL" id="KAL3759933.1"/>
    </source>
</evidence>
<dbReference type="PROSITE" id="PS50011">
    <property type="entry name" value="PROTEIN_KINASE_DOM"/>
    <property type="match status" value="1"/>
</dbReference>
<evidence type="ECO:0000313" key="11">
    <source>
        <dbReference type="Proteomes" id="UP001530293"/>
    </source>
</evidence>
<proteinExistence type="inferred from homology"/>
<keyword evidence="1 7" id="KW-0723">Serine/threonine-protein kinase</keyword>
<feature type="compositionally biased region" description="Polar residues" evidence="8">
    <location>
        <begin position="47"/>
        <end position="63"/>
    </location>
</feature>
<evidence type="ECO:0000256" key="2">
    <source>
        <dbReference type="ARBA" id="ARBA00022679"/>
    </source>
</evidence>
<dbReference type="Gene3D" id="1.10.510.10">
    <property type="entry name" value="Transferase(Phosphotransferase) domain 1"/>
    <property type="match status" value="1"/>
</dbReference>
<dbReference type="Gene3D" id="3.30.200.20">
    <property type="entry name" value="Phosphorylase Kinase, domain 1"/>
    <property type="match status" value="1"/>
</dbReference>
<sequence length="366" mass="41461">MCKAGSPPSHRQRRVINPKMNATQPLVDITIPKHRTLQQDKCPRQITPASSDTSSRDYAQTNSTRDRALYPVTGRLSNVLDDYVIFPKVLGKGHYGVVRECVCRITRQIYACKSIDKSKIRRLDHLQREVRLLSEINHHGIMKMVDCYEDSDFVHIVTEKCTGGELFDKIIENTTGTGCYSEKSAACIIKSLLQAVAYLHENDIVHRDIKPENILFESSHGDAIKLIDFGLSRRHKKNDASMSNPVGTAYYMSPELLKGSYTKSADIWAVGIVAYILLCGYPPFNGDTDPIIFDNIENGHLEFPNRAWSTKSSMAKDFIKCLLRRDPHIRFTAKEALLHPWILNLGQRHEAARTRSSRCSVHSNVH</sequence>
<dbReference type="CDD" id="cd05117">
    <property type="entry name" value="STKc_CAMK"/>
    <property type="match status" value="1"/>
</dbReference>
<dbReference type="InterPro" id="IPR017441">
    <property type="entry name" value="Protein_kinase_ATP_BS"/>
</dbReference>
<evidence type="ECO:0000256" key="5">
    <source>
        <dbReference type="ARBA" id="ARBA00022840"/>
    </source>
</evidence>
<keyword evidence="5 6" id="KW-0067">ATP-binding</keyword>
<dbReference type="PANTHER" id="PTHR24349">
    <property type="entry name" value="SERINE/THREONINE-PROTEIN KINASE"/>
    <property type="match status" value="1"/>
</dbReference>
<accession>A0ABD3M7L2</accession>
<dbReference type="Proteomes" id="UP001530293">
    <property type="component" value="Unassembled WGS sequence"/>
</dbReference>
<keyword evidence="11" id="KW-1185">Reference proteome</keyword>
<evidence type="ECO:0000256" key="1">
    <source>
        <dbReference type="ARBA" id="ARBA00022527"/>
    </source>
</evidence>
<evidence type="ECO:0000256" key="8">
    <source>
        <dbReference type="SAM" id="MobiDB-lite"/>
    </source>
</evidence>
<dbReference type="PROSITE" id="PS00108">
    <property type="entry name" value="PROTEIN_KINASE_ST"/>
    <property type="match status" value="1"/>
</dbReference>
<dbReference type="InterPro" id="IPR000719">
    <property type="entry name" value="Prot_kinase_dom"/>
</dbReference>
<dbReference type="GO" id="GO:0005524">
    <property type="term" value="F:ATP binding"/>
    <property type="evidence" value="ECO:0007669"/>
    <property type="project" value="UniProtKB-UniRule"/>
</dbReference>
<gene>
    <name evidence="10" type="ORF">ACHAWU_000556</name>
</gene>
<dbReference type="FunFam" id="3.30.200.20:FF:000880">
    <property type="entry name" value="Predicted protein"/>
    <property type="match status" value="1"/>
</dbReference>
<comment type="similarity">
    <text evidence="7">Belongs to the protein kinase superfamily.</text>
</comment>
<dbReference type="Pfam" id="PF00069">
    <property type="entry name" value="Pkinase"/>
    <property type="match status" value="1"/>
</dbReference>